<dbReference type="AlphaFoldDB" id="A0A4S4C9D3"/>
<name>A0A4S4C9D3_9BACL</name>
<evidence type="ECO:0000313" key="1">
    <source>
        <dbReference type="EMBL" id="THF84661.1"/>
    </source>
</evidence>
<protein>
    <submittedName>
        <fullName evidence="1">Uncharacterized protein</fullName>
    </submittedName>
</protein>
<comment type="caution">
    <text evidence="1">The sequence shown here is derived from an EMBL/GenBank/DDBJ whole genome shotgun (WGS) entry which is preliminary data.</text>
</comment>
<sequence>MGMIEQLEQPKTRIQLLAESNRSKIGQGIRKPRFRKPKNWTVQNRILMSLLITEDVKLSELAELVGVAPRTVAAWIYEGVYPTEEHRAFIAHRFGLPQTVLFYPDSEWGRLEGEESGRFYKRALLGAKKNRILSGLFAVHGISPADFSRKRGVSPGTTRKYMHAGAMPDPAYRAIFCEYFGLPEEILFHEAGERAGAGDPKDVAGGKG</sequence>
<dbReference type="Proteomes" id="UP000310636">
    <property type="component" value="Unassembled WGS sequence"/>
</dbReference>
<organism evidence="1 2">
    <name type="scientific">Cohnella fermenti</name>
    <dbReference type="NCBI Taxonomy" id="2565925"/>
    <lineage>
        <taxon>Bacteria</taxon>
        <taxon>Bacillati</taxon>
        <taxon>Bacillota</taxon>
        <taxon>Bacilli</taxon>
        <taxon>Bacillales</taxon>
        <taxon>Paenibacillaceae</taxon>
        <taxon>Cohnella</taxon>
    </lineage>
</organism>
<dbReference type="GO" id="GO:0003677">
    <property type="term" value="F:DNA binding"/>
    <property type="evidence" value="ECO:0007669"/>
    <property type="project" value="InterPro"/>
</dbReference>
<accession>A0A4S4C9D3</accession>
<dbReference type="SUPFAM" id="SSF47413">
    <property type="entry name" value="lambda repressor-like DNA-binding domains"/>
    <property type="match status" value="1"/>
</dbReference>
<reference evidence="1 2" key="1">
    <citation type="submission" date="2019-04" db="EMBL/GenBank/DDBJ databases">
        <title>Cohnella sp. nov. isolated from preserved vegetables.</title>
        <authorList>
            <person name="Lin S.-Y."/>
            <person name="Hung M.-H."/>
            <person name="Young C.-C."/>
        </authorList>
    </citation>
    <scope>NUCLEOTIDE SEQUENCE [LARGE SCALE GENOMIC DNA]</scope>
    <source>
        <strain evidence="1 2">CC-MHH1044</strain>
    </source>
</reference>
<dbReference type="EMBL" id="SSOB01000001">
    <property type="protein sequence ID" value="THF84661.1"/>
    <property type="molecule type" value="Genomic_DNA"/>
</dbReference>
<proteinExistence type="predicted"/>
<dbReference type="RefSeq" id="WP_136367976.1">
    <property type="nucleotide sequence ID" value="NZ_SSOB01000001.1"/>
</dbReference>
<evidence type="ECO:0000313" key="2">
    <source>
        <dbReference type="Proteomes" id="UP000310636"/>
    </source>
</evidence>
<keyword evidence="2" id="KW-1185">Reference proteome</keyword>
<dbReference type="InterPro" id="IPR010982">
    <property type="entry name" value="Lambda_DNA-bd_dom_sf"/>
</dbReference>
<dbReference type="OrthoDB" id="1953990at2"/>
<gene>
    <name evidence="1" type="ORF">E6C55_01420</name>
</gene>